<evidence type="ECO:0000256" key="1">
    <source>
        <dbReference type="SAM" id="SignalP"/>
    </source>
</evidence>
<keyword evidence="1" id="KW-0732">Signal</keyword>
<feature type="chain" id="PRO_5023838557" evidence="1">
    <location>
        <begin position="24"/>
        <end position="114"/>
    </location>
</feature>
<comment type="caution">
    <text evidence="2">The sequence shown here is derived from an EMBL/GenBank/DDBJ whole genome shotgun (WGS) entry which is preliminary data.</text>
</comment>
<dbReference type="EMBL" id="BKCG01000001">
    <property type="protein sequence ID" value="GER57988.1"/>
    <property type="molecule type" value="Genomic_DNA"/>
</dbReference>
<evidence type="ECO:0000313" key="3">
    <source>
        <dbReference type="Proteomes" id="UP000326509"/>
    </source>
</evidence>
<keyword evidence="3" id="KW-1185">Reference proteome</keyword>
<reference evidence="2 3" key="1">
    <citation type="submission" date="2019-08" db="EMBL/GenBank/DDBJ databases">
        <title>Draft genome sequence of Ulvibacter marinus type strain NBRC 109484.</title>
        <authorList>
            <person name="Kawano K."/>
            <person name="Ushijima N."/>
            <person name="Kihara M."/>
            <person name="Itoh H."/>
        </authorList>
    </citation>
    <scope>NUCLEOTIDE SEQUENCE [LARGE SCALE GENOMIC DNA]</scope>
    <source>
        <strain evidence="2 3">NBRC 109484</strain>
    </source>
</reference>
<gene>
    <name evidence="2" type="ORF">ULMA_00960</name>
</gene>
<dbReference type="RefSeq" id="WP_151672090.1">
    <property type="nucleotide sequence ID" value="NZ_BKCG01000001.1"/>
</dbReference>
<name>A0A5J4IWS1_9FLAO</name>
<organism evidence="2 3">
    <name type="scientific">Patiriisocius marinus</name>
    <dbReference type="NCBI Taxonomy" id="1397112"/>
    <lineage>
        <taxon>Bacteria</taxon>
        <taxon>Pseudomonadati</taxon>
        <taxon>Bacteroidota</taxon>
        <taxon>Flavobacteriia</taxon>
        <taxon>Flavobacteriales</taxon>
        <taxon>Flavobacteriaceae</taxon>
        <taxon>Patiriisocius</taxon>
    </lineage>
</organism>
<proteinExistence type="predicted"/>
<accession>A0A5J4IWS1</accession>
<sequence>MKNIFKVIAVAAVFLLGMQNTTAQTLSQDQDRPEVIAKQKTSDLSDALNLTGDQQRYIFRALTAKEVNYRKHINGKDATNPEVIANKKKYDDLLVKSMKKTLTAEQFTAWEAMQ</sequence>
<dbReference type="Proteomes" id="UP000326509">
    <property type="component" value="Unassembled WGS sequence"/>
</dbReference>
<protein>
    <submittedName>
        <fullName evidence="2">Uncharacterized protein</fullName>
    </submittedName>
</protein>
<evidence type="ECO:0000313" key="2">
    <source>
        <dbReference type="EMBL" id="GER57988.1"/>
    </source>
</evidence>
<dbReference type="OrthoDB" id="1448757at2"/>
<dbReference type="AlphaFoldDB" id="A0A5J4IWS1"/>
<feature type="signal peptide" evidence="1">
    <location>
        <begin position="1"/>
        <end position="23"/>
    </location>
</feature>